<protein>
    <submittedName>
        <fullName evidence="1">Uncharacterized protein</fullName>
    </submittedName>
</protein>
<gene>
    <name evidence="1" type="ORF">V6N12_007017</name>
</gene>
<dbReference type="EMBL" id="JBBPBM010000009">
    <property type="protein sequence ID" value="KAK8568466.1"/>
    <property type="molecule type" value="Genomic_DNA"/>
</dbReference>
<sequence>MRAFGFKCSSLSTNGGRGCRYRFKEKVVLAYGWVYAAYGMNLRSALAGILEMGETDFWFDHWINLSLCCLRRDWSELPRYTRHEMILEKTDLRGDGRTSKDFLHDHLMIFWLMTRIHMDPTYGGSFDDLQCRKGFENFFG</sequence>
<comment type="caution">
    <text evidence="1">The sequence shown here is derived from an EMBL/GenBank/DDBJ whole genome shotgun (WGS) entry which is preliminary data.</text>
</comment>
<evidence type="ECO:0000313" key="2">
    <source>
        <dbReference type="Proteomes" id="UP001472677"/>
    </source>
</evidence>
<organism evidence="1 2">
    <name type="scientific">Hibiscus sabdariffa</name>
    <name type="common">roselle</name>
    <dbReference type="NCBI Taxonomy" id="183260"/>
    <lineage>
        <taxon>Eukaryota</taxon>
        <taxon>Viridiplantae</taxon>
        <taxon>Streptophyta</taxon>
        <taxon>Embryophyta</taxon>
        <taxon>Tracheophyta</taxon>
        <taxon>Spermatophyta</taxon>
        <taxon>Magnoliopsida</taxon>
        <taxon>eudicotyledons</taxon>
        <taxon>Gunneridae</taxon>
        <taxon>Pentapetalae</taxon>
        <taxon>rosids</taxon>
        <taxon>malvids</taxon>
        <taxon>Malvales</taxon>
        <taxon>Malvaceae</taxon>
        <taxon>Malvoideae</taxon>
        <taxon>Hibiscus</taxon>
    </lineage>
</organism>
<reference evidence="1 2" key="1">
    <citation type="journal article" date="2024" name="G3 (Bethesda)">
        <title>Genome assembly of Hibiscus sabdariffa L. provides insights into metabolisms of medicinal natural products.</title>
        <authorList>
            <person name="Kim T."/>
        </authorList>
    </citation>
    <scope>NUCLEOTIDE SEQUENCE [LARGE SCALE GENOMIC DNA]</scope>
    <source>
        <strain evidence="1">TK-2024</strain>
        <tissue evidence="1">Old leaves</tissue>
    </source>
</reference>
<name>A0ABR2F0K2_9ROSI</name>
<accession>A0ABR2F0K2</accession>
<proteinExistence type="predicted"/>
<dbReference type="Proteomes" id="UP001472677">
    <property type="component" value="Unassembled WGS sequence"/>
</dbReference>
<evidence type="ECO:0000313" key="1">
    <source>
        <dbReference type="EMBL" id="KAK8568466.1"/>
    </source>
</evidence>
<keyword evidence="2" id="KW-1185">Reference proteome</keyword>